<name>A0A1G2UX30_9BACT</name>
<evidence type="ECO:0000313" key="2">
    <source>
        <dbReference type="EMBL" id="OHB13948.1"/>
    </source>
</evidence>
<dbReference type="Gene3D" id="3.30.70.1290">
    <property type="entry name" value="Transposase IS200-like"/>
    <property type="match status" value="1"/>
</dbReference>
<evidence type="ECO:0000259" key="1">
    <source>
        <dbReference type="SMART" id="SM01321"/>
    </source>
</evidence>
<gene>
    <name evidence="2" type="ORF">A3G05_01565</name>
</gene>
<dbReference type="PANTHER" id="PTHR34322">
    <property type="entry name" value="TRANSPOSASE, Y1_TNP DOMAIN-CONTAINING"/>
    <property type="match status" value="1"/>
</dbReference>
<dbReference type="PANTHER" id="PTHR34322:SF2">
    <property type="entry name" value="TRANSPOSASE IS200-LIKE DOMAIN-CONTAINING PROTEIN"/>
    <property type="match status" value="1"/>
</dbReference>
<comment type="caution">
    <text evidence="2">The sequence shown here is derived from an EMBL/GenBank/DDBJ whole genome shotgun (WGS) entry which is preliminary data.</text>
</comment>
<dbReference type="InterPro" id="IPR002686">
    <property type="entry name" value="Transposase_17"/>
</dbReference>
<reference evidence="2 3" key="1">
    <citation type="journal article" date="2016" name="Nat. Commun.">
        <title>Thousands of microbial genomes shed light on interconnected biogeochemical processes in an aquifer system.</title>
        <authorList>
            <person name="Anantharaman K."/>
            <person name="Brown C.T."/>
            <person name="Hug L.A."/>
            <person name="Sharon I."/>
            <person name="Castelle C.J."/>
            <person name="Probst A.J."/>
            <person name="Thomas B.C."/>
            <person name="Singh A."/>
            <person name="Wilkins M.J."/>
            <person name="Karaoz U."/>
            <person name="Brodie E.L."/>
            <person name="Williams K.H."/>
            <person name="Hubbard S.S."/>
            <person name="Banfield J.F."/>
        </authorList>
    </citation>
    <scope>NUCLEOTIDE SEQUENCE [LARGE SCALE GENOMIC DNA]</scope>
</reference>
<organism evidence="2 3">
    <name type="scientific">Candidatus Zambryskibacteria bacterium RIFCSPLOWO2_12_FULL_45_14</name>
    <dbReference type="NCBI Taxonomy" id="1802778"/>
    <lineage>
        <taxon>Bacteria</taxon>
        <taxon>Candidatus Zambryskiibacteriota</taxon>
    </lineage>
</organism>
<evidence type="ECO:0000313" key="3">
    <source>
        <dbReference type="Proteomes" id="UP000178288"/>
    </source>
</evidence>
<dbReference type="Proteomes" id="UP000178288">
    <property type="component" value="Unassembled WGS sequence"/>
</dbReference>
<feature type="domain" description="Transposase IS200-like" evidence="1">
    <location>
        <begin position="5"/>
        <end position="141"/>
    </location>
</feature>
<dbReference type="EMBL" id="MHWV01000016">
    <property type="protein sequence ID" value="OHB13948.1"/>
    <property type="molecule type" value="Genomic_DNA"/>
</dbReference>
<dbReference type="GO" id="GO:0004803">
    <property type="term" value="F:transposase activity"/>
    <property type="evidence" value="ECO:0007669"/>
    <property type="project" value="InterPro"/>
</dbReference>
<protein>
    <recommendedName>
        <fullName evidence="1">Transposase IS200-like domain-containing protein</fullName>
    </recommendedName>
</protein>
<dbReference type="SMART" id="SM01321">
    <property type="entry name" value="Y1_Tnp"/>
    <property type="match status" value="1"/>
</dbReference>
<dbReference type="GO" id="GO:0006313">
    <property type="term" value="P:DNA transposition"/>
    <property type="evidence" value="ECO:0007669"/>
    <property type="project" value="InterPro"/>
</dbReference>
<proteinExistence type="predicted"/>
<sequence length="222" mass="26406">MGRFTEGEFYHIYNRGVEKRDIYLDKADYERFLEGLFKFNNNKPVELRNLDKAGSPEIVSPEEKLASIISYVLMKNHFHLLIYCKNEENLSNFLRKIFIGYTMYFNTKYQRSGVLFEGRSKSKHITKDNYLQHLIYYIHLNPLDYLSPKWREQEIKNAEEAKNFLANYEWSSLAGVSRKKFDPVLDYNILAELLPERENIGSQISDWSASFYLKNKDYFLDA</sequence>
<dbReference type="SUPFAM" id="SSF143422">
    <property type="entry name" value="Transposase IS200-like"/>
    <property type="match status" value="1"/>
</dbReference>
<dbReference type="InterPro" id="IPR036515">
    <property type="entry name" value="Transposase_17_sf"/>
</dbReference>
<accession>A0A1G2UX30</accession>
<dbReference type="AlphaFoldDB" id="A0A1G2UX30"/>
<dbReference type="GO" id="GO:0003677">
    <property type="term" value="F:DNA binding"/>
    <property type="evidence" value="ECO:0007669"/>
    <property type="project" value="InterPro"/>
</dbReference>